<reference evidence="2 3" key="1">
    <citation type="submission" date="2019-03" db="EMBL/GenBank/DDBJ databases">
        <title>Above-ground endophytic microbial communities from plants in different locations in the United States.</title>
        <authorList>
            <person name="Frank C."/>
        </authorList>
    </citation>
    <scope>NUCLEOTIDE SEQUENCE [LARGE SCALE GENOMIC DNA]</scope>
    <source>
        <strain evidence="2 3">LP_13_YM</strain>
    </source>
</reference>
<comment type="caution">
    <text evidence="2">The sequence shown here is derived from an EMBL/GenBank/DDBJ whole genome shotgun (WGS) entry which is preliminary data.</text>
</comment>
<dbReference type="AlphaFoldDB" id="A0A4R3YKZ4"/>
<accession>A0A4R3YKZ4</accession>
<proteinExistence type="predicted"/>
<organism evidence="2 3">
    <name type="scientific">Luteibacter rhizovicinus</name>
    <dbReference type="NCBI Taxonomy" id="242606"/>
    <lineage>
        <taxon>Bacteria</taxon>
        <taxon>Pseudomonadati</taxon>
        <taxon>Pseudomonadota</taxon>
        <taxon>Gammaproteobacteria</taxon>
        <taxon>Lysobacterales</taxon>
        <taxon>Rhodanobacteraceae</taxon>
        <taxon>Luteibacter</taxon>
    </lineage>
</organism>
<dbReference type="InterPro" id="IPR020017">
    <property type="entry name" value="XapX_domain"/>
</dbReference>
<dbReference type="EMBL" id="SMCS01000005">
    <property type="protein sequence ID" value="TCV93435.1"/>
    <property type="molecule type" value="Genomic_DNA"/>
</dbReference>
<dbReference type="InterPro" id="IPR009872">
    <property type="entry name" value="DUF1427"/>
</dbReference>
<dbReference type="RefSeq" id="WP_132145219.1">
    <property type="nucleotide sequence ID" value="NZ_SMCS01000005.1"/>
</dbReference>
<evidence type="ECO:0000256" key="1">
    <source>
        <dbReference type="SAM" id="MobiDB-lite"/>
    </source>
</evidence>
<keyword evidence="3" id="KW-1185">Reference proteome</keyword>
<gene>
    <name evidence="2" type="ORF">EC912_105296</name>
</gene>
<protein>
    <submittedName>
        <fullName evidence="2">XapX domain-containing protein</fullName>
    </submittedName>
</protein>
<dbReference type="Proteomes" id="UP000295645">
    <property type="component" value="Unassembled WGS sequence"/>
</dbReference>
<dbReference type="NCBIfam" id="TIGR03510">
    <property type="entry name" value="XapX"/>
    <property type="match status" value="1"/>
</dbReference>
<dbReference type="OrthoDB" id="4302993at2"/>
<dbReference type="Pfam" id="PF07235">
    <property type="entry name" value="DUF1427"/>
    <property type="match status" value="1"/>
</dbReference>
<evidence type="ECO:0000313" key="3">
    <source>
        <dbReference type="Proteomes" id="UP000295645"/>
    </source>
</evidence>
<feature type="region of interest" description="Disordered" evidence="1">
    <location>
        <begin position="73"/>
        <end position="96"/>
    </location>
</feature>
<evidence type="ECO:0000313" key="2">
    <source>
        <dbReference type="EMBL" id="TCV93435.1"/>
    </source>
</evidence>
<sequence>MKIYLISLAVGLLVGIIYGLLNVRSPAPPVIALIGLLGILLGEQIPPLARHYLSGQSPVAGWMRQQVRPHVFGELPRGNPRRSSDALADNNDAGSR</sequence>
<name>A0A4R3YKZ4_9GAMM</name>